<keyword evidence="2" id="KW-1185">Reference proteome</keyword>
<gene>
    <name evidence="1" type="ORF">SCD90_15365</name>
</gene>
<accession>A0ABU4RRG4</accession>
<dbReference type="EMBL" id="JAXAFJ010000012">
    <property type="protein sequence ID" value="MDX6807447.1"/>
    <property type="molecule type" value="Genomic_DNA"/>
</dbReference>
<dbReference type="RefSeq" id="WP_319845584.1">
    <property type="nucleotide sequence ID" value="NZ_JAXAFJ010000012.1"/>
</dbReference>
<protein>
    <submittedName>
        <fullName evidence="1">Uncharacterized protein</fullName>
    </submittedName>
</protein>
<name>A0ABU4RRG4_9HYPH</name>
<dbReference type="Proteomes" id="UP001274321">
    <property type="component" value="Unassembled WGS sequence"/>
</dbReference>
<evidence type="ECO:0000313" key="2">
    <source>
        <dbReference type="Proteomes" id="UP001274321"/>
    </source>
</evidence>
<reference evidence="1 2" key="1">
    <citation type="submission" date="2023-11" db="EMBL/GenBank/DDBJ databases">
        <authorList>
            <person name="Bao R."/>
        </authorList>
    </citation>
    <scope>NUCLEOTIDE SEQUENCE [LARGE SCALE GENOMIC DNA]</scope>
    <source>
        <strain evidence="1 2">PJ23</strain>
    </source>
</reference>
<evidence type="ECO:0000313" key="1">
    <source>
        <dbReference type="EMBL" id="MDX6807447.1"/>
    </source>
</evidence>
<sequence>MAIARIALWRGTLTIRRWPNFKREEVKGEVPSLKLGQFRVTWWPKDASAAQRQQKPPVN</sequence>
<organism evidence="1 2">
    <name type="scientific">Terrihabitans rhizophilus</name>
    <dbReference type="NCBI Taxonomy" id="3092662"/>
    <lineage>
        <taxon>Bacteria</taxon>
        <taxon>Pseudomonadati</taxon>
        <taxon>Pseudomonadota</taxon>
        <taxon>Alphaproteobacteria</taxon>
        <taxon>Hyphomicrobiales</taxon>
        <taxon>Terrihabitans</taxon>
    </lineage>
</organism>
<comment type="caution">
    <text evidence="1">The sequence shown here is derived from an EMBL/GenBank/DDBJ whole genome shotgun (WGS) entry which is preliminary data.</text>
</comment>
<proteinExistence type="predicted"/>